<feature type="compositionally biased region" description="Low complexity" evidence="1">
    <location>
        <begin position="27"/>
        <end position="38"/>
    </location>
</feature>
<organism evidence="2 3">
    <name type="scientific">Paenisporosarcina macmurdoensis</name>
    <dbReference type="NCBI Taxonomy" id="212659"/>
    <lineage>
        <taxon>Bacteria</taxon>
        <taxon>Bacillati</taxon>
        <taxon>Bacillota</taxon>
        <taxon>Bacilli</taxon>
        <taxon>Bacillales</taxon>
        <taxon>Caryophanaceae</taxon>
        <taxon>Paenisporosarcina</taxon>
    </lineage>
</organism>
<name>A0ABW1L677_9BACL</name>
<feature type="region of interest" description="Disordered" evidence="1">
    <location>
        <begin position="22"/>
        <end position="44"/>
    </location>
</feature>
<accession>A0ABW1L677</accession>
<reference evidence="3" key="1">
    <citation type="journal article" date="2019" name="Int. J. Syst. Evol. Microbiol.">
        <title>The Global Catalogue of Microorganisms (GCM) 10K type strain sequencing project: providing services to taxonomists for standard genome sequencing and annotation.</title>
        <authorList>
            <consortium name="The Broad Institute Genomics Platform"/>
            <consortium name="The Broad Institute Genome Sequencing Center for Infectious Disease"/>
            <person name="Wu L."/>
            <person name="Ma J."/>
        </authorList>
    </citation>
    <scope>NUCLEOTIDE SEQUENCE [LARGE SCALE GENOMIC DNA]</scope>
    <source>
        <strain evidence="3">CCUG 54527</strain>
    </source>
</reference>
<protein>
    <submittedName>
        <fullName evidence="2">Uncharacterized protein</fullName>
    </submittedName>
</protein>
<dbReference type="EMBL" id="JBHSRI010000003">
    <property type="protein sequence ID" value="MFC6038628.1"/>
    <property type="molecule type" value="Genomic_DNA"/>
</dbReference>
<dbReference type="RefSeq" id="WP_377732671.1">
    <property type="nucleotide sequence ID" value="NZ_JBHSRI010000003.1"/>
</dbReference>
<dbReference type="Proteomes" id="UP001596170">
    <property type="component" value="Unassembled WGS sequence"/>
</dbReference>
<gene>
    <name evidence="2" type="ORF">ACFPYN_04075</name>
</gene>
<evidence type="ECO:0000313" key="3">
    <source>
        <dbReference type="Proteomes" id="UP001596170"/>
    </source>
</evidence>
<comment type="caution">
    <text evidence="2">The sequence shown here is derived from an EMBL/GenBank/DDBJ whole genome shotgun (WGS) entry which is preliminary data.</text>
</comment>
<sequence length="44" mass="4647">MCTSQTGSCTCGSEWTEIELNGRKRSASGQQSHASGQQVSTNGR</sequence>
<keyword evidence="3" id="KW-1185">Reference proteome</keyword>
<proteinExistence type="predicted"/>
<evidence type="ECO:0000256" key="1">
    <source>
        <dbReference type="SAM" id="MobiDB-lite"/>
    </source>
</evidence>
<evidence type="ECO:0000313" key="2">
    <source>
        <dbReference type="EMBL" id="MFC6038628.1"/>
    </source>
</evidence>